<proteinExistence type="predicted"/>
<dbReference type="STRING" id="905079.L1J1X2"/>
<accession>L1J1X2</accession>
<keyword evidence="1" id="KW-0963">Cytoplasm</keyword>
<name>L1J1X2_GUITC</name>
<feature type="compositionally biased region" description="Low complexity" evidence="5">
    <location>
        <begin position="54"/>
        <end position="67"/>
    </location>
</feature>
<feature type="signal peptide" evidence="6">
    <location>
        <begin position="1"/>
        <end position="23"/>
    </location>
</feature>
<evidence type="ECO:0000256" key="2">
    <source>
        <dbReference type="ARBA" id="ARBA00022574"/>
    </source>
</evidence>
<keyword evidence="9" id="KW-1185">Reference proteome</keyword>
<feature type="chain" id="PRO_5008770783" evidence="6">
    <location>
        <begin position="24"/>
        <end position="317"/>
    </location>
</feature>
<organism evidence="7">
    <name type="scientific">Guillardia theta (strain CCMP2712)</name>
    <name type="common">Cryptophyte</name>
    <dbReference type="NCBI Taxonomy" id="905079"/>
    <lineage>
        <taxon>Eukaryota</taxon>
        <taxon>Cryptophyceae</taxon>
        <taxon>Pyrenomonadales</taxon>
        <taxon>Geminigeraceae</taxon>
        <taxon>Guillardia</taxon>
    </lineage>
</organism>
<dbReference type="SMART" id="SM00320">
    <property type="entry name" value="WD40"/>
    <property type="match status" value="4"/>
</dbReference>
<dbReference type="HOGENOM" id="CLU_878381_0_0_1"/>
<gene>
    <name evidence="7" type="ORF">GUITHDRAFT_141199</name>
</gene>
<dbReference type="GO" id="GO:0043130">
    <property type="term" value="F:ubiquitin binding"/>
    <property type="evidence" value="ECO:0007669"/>
    <property type="project" value="TreeGrafter"/>
</dbReference>
<dbReference type="Proteomes" id="UP000011087">
    <property type="component" value="Unassembled WGS sequence"/>
</dbReference>
<evidence type="ECO:0000256" key="4">
    <source>
        <dbReference type="PROSITE-ProRule" id="PRU00221"/>
    </source>
</evidence>
<dbReference type="PROSITE" id="PS50082">
    <property type="entry name" value="WD_REPEATS_2"/>
    <property type="match status" value="1"/>
</dbReference>
<dbReference type="AlphaFoldDB" id="L1J1X2"/>
<reference evidence="9" key="2">
    <citation type="submission" date="2012-11" db="EMBL/GenBank/DDBJ databases">
        <authorList>
            <person name="Kuo A."/>
            <person name="Curtis B.A."/>
            <person name="Tanifuji G."/>
            <person name="Burki F."/>
            <person name="Gruber A."/>
            <person name="Irimia M."/>
            <person name="Maruyama S."/>
            <person name="Arias M.C."/>
            <person name="Ball S.G."/>
            <person name="Gile G.H."/>
            <person name="Hirakawa Y."/>
            <person name="Hopkins J.F."/>
            <person name="Rensing S.A."/>
            <person name="Schmutz J."/>
            <person name="Symeonidi A."/>
            <person name="Elias M."/>
            <person name="Eveleigh R.J."/>
            <person name="Herman E.K."/>
            <person name="Klute M.J."/>
            <person name="Nakayama T."/>
            <person name="Obornik M."/>
            <person name="Reyes-Prieto A."/>
            <person name="Armbrust E.V."/>
            <person name="Aves S.J."/>
            <person name="Beiko R.G."/>
            <person name="Coutinho P."/>
            <person name="Dacks J.B."/>
            <person name="Durnford D.G."/>
            <person name="Fast N.M."/>
            <person name="Green B.R."/>
            <person name="Grisdale C."/>
            <person name="Hempe F."/>
            <person name="Henrissat B."/>
            <person name="Hoppner M.P."/>
            <person name="Ishida K.-I."/>
            <person name="Kim E."/>
            <person name="Koreny L."/>
            <person name="Kroth P.G."/>
            <person name="Liu Y."/>
            <person name="Malik S.-B."/>
            <person name="Maier U.G."/>
            <person name="McRose D."/>
            <person name="Mock T."/>
            <person name="Neilson J.A."/>
            <person name="Onodera N.T."/>
            <person name="Poole A.M."/>
            <person name="Pritham E.J."/>
            <person name="Richards T.A."/>
            <person name="Rocap G."/>
            <person name="Roy S.W."/>
            <person name="Sarai C."/>
            <person name="Schaack S."/>
            <person name="Shirato S."/>
            <person name="Slamovits C.H."/>
            <person name="Spencer D.F."/>
            <person name="Suzuki S."/>
            <person name="Worden A.Z."/>
            <person name="Zauner S."/>
            <person name="Barry K."/>
            <person name="Bell C."/>
            <person name="Bharti A.K."/>
            <person name="Crow J.A."/>
            <person name="Grimwood J."/>
            <person name="Kramer R."/>
            <person name="Lindquist E."/>
            <person name="Lucas S."/>
            <person name="Salamov A."/>
            <person name="McFadden G.I."/>
            <person name="Lane C.E."/>
            <person name="Keeling P.J."/>
            <person name="Gray M.W."/>
            <person name="Grigoriev I.V."/>
            <person name="Archibald J.M."/>
        </authorList>
    </citation>
    <scope>NUCLEOTIDE SEQUENCE</scope>
    <source>
        <strain evidence="9">CCMP2712</strain>
    </source>
</reference>
<protein>
    <submittedName>
        <fullName evidence="7 8">Uncharacterized protein</fullName>
    </submittedName>
</protein>
<dbReference type="PANTHER" id="PTHR19849">
    <property type="entry name" value="PHOSPHOLIPASE A-2-ACTIVATING PROTEIN"/>
    <property type="match status" value="1"/>
</dbReference>
<dbReference type="RefSeq" id="XP_005829513.1">
    <property type="nucleotide sequence ID" value="XM_005829456.1"/>
</dbReference>
<dbReference type="OrthoDB" id="30195at2759"/>
<evidence type="ECO:0000256" key="3">
    <source>
        <dbReference type="ARBA" id="ARBA00022737"/>
    </source>
</evidence>
<dbReference type="GO" id="GO:0005634">
    <property type="term" value="C:nucleus"/>
    <property type="evidence" value="ECO:0007669"/>
    <property type="project" value="TreeGrafter"/>
</dbReference>
<evidence type="ECO:0000313" key="7">
    <source>
        <dbReference type="EMBL" id="EKX42533.1"/>
    </source>
</evidence>
<dbReference type="Gene3D" id="2.130.10.10">
    <property type="entry name" value="YVTN repeat-like/Quinoprotein amine dehydrogenase"/>
    <property type="match status" value="1"/>
</dbReference>
<dbReference type="InterPro" id="IPR001680">
    <property type="entry name" value="WD40_rpt"/>
</dbReference>
<dbReference type="GO" id="GO:0010992">
    <property type="term" value="P:ubiquitin recycling"/>
    <property type="evidence" value="ECO:0007669"/>
    <property type="project" value="TreeGrafter"/>
</dbReference>
<keyword evidence="3" id="KW-0677">Repeat</keyword>
<feature type="repeat" description="WD" evidence="4">
    <location>
        <begin position="90"/>
        <end position="129"/>
    </location>
</feature>
<evidence type="ECO:0000313" key="9">
    <source>
        <dbReference type="Proteomes" id="UP000011087"/>
    </source>
</evidence>
<dbReference type="SUPFAM" id="SSF50978">
    <property type="entry name" value="WD40 repeat-like"/>
    <property type="match status" value="1"/>
</dbReference>
<evidence type="ECO:0000256" key="1">
    <source>
        <dbReference type="ARBA" id="ARBA00022490"/>
    </source>
</evidence>
<evidence type="ECO:0000256" key="6">
    <source>
        <dbReference type="SAM" id="SignalP"/>
    </source>
</evidence>
<dbReference type="GO" id="GO:0043161">
    <property type="term" value="P:proteasome-mediated ubiquitin-dependent protein catabolic process"/>
    <property type="evidence" value="ECO:0007669"/>
    <property type="project" value="TreeGrafter"/>
</dbReference>
<sequence length="317" mass="34801">MAGLSWNLLIPLVFLLCCHETHMTVGMDASSMATRMLFHGMHRMAARGDGRGSGQSTSSESSEGSSVDSREFCKEPKTWDLRTGQSRGWMAGHTNPPTDLSARKGVLFSCSSDDSVREWDVELRREVRQVKCNQGGVRCIVEHEDRIVSGGYDGTVKFWTSAHLTLVFKIELLAKPVRSACVWKDLLVILAAQEQSVSDSEFYPGPVRKAEETGVRCQGRGDVLLWDLSEMREHVVMNSTCNDAWSCTVIDGVLYVAGKDRSVKAFDVSSSLLLSEFTGNDAATSITSICSQSGEELLAMGFLDGRVLILGQLEVFS</sequence>
<dbReference type="PaxDb" id="55529-EKX42533"/>
<dbReference type="Pfam" id="PF00400">
    <property type="entry name" value="WD40"/>
    <property type="match status" value="2"/>
</dbReference>
<reference evidence="8" key="3">
    <citation type="submission" date="2016-03" db="UniProtKB">
        <authorList>
            <consortium name="EnsemblProtists"/>
        </authorList>
    </citation>
    <scope>IDENTIFICATION</scope>
</reference>
<keyword evidence="2 4" id="KW-0853">WD repeat</keyword>
<keyword evidence="6" id="KW-0732">Signal</keyword>
<dbReference type="GO" id="GO:0005737">
    <property type="term" value="C:cytoplasm"/>
    <property type="evidence" value="ECO:0007669"/>
    <property type="project" value="TreeGrafter"/>
</dbReference>
<dbReference type="KEGG" id="gtt:GUITHDRAFT_141199"/>
<evidence type="ECO:0000313" key="8">
    <source>
        <dbReference type="EnsemblProtists" id="EKX42533"/>
    </source>
</evidence>
<dbReference type="GeneID" id="17299137"/>
<feature type="region of interest" description="Disordered" evidence="5">
    <location>
        <begin position="45"/>
        <end position="73"/>
    </location>
</feature>
<evidence type="ECO:0000256" key="5">
    <source>
        <dbReference type="SAM" id="MobiDB-lite"/>
    </source>
</evidence>
<dbReference type="EMBL" id="JH993016">
    <property type="protein sequence ID" value="EKX42533.1"/>
    <property type="molecule type" value="Genomic_DNA"/>
</dbReference>
<dbReference type="InterPro" id="IPR015943">
    <property type="entry name" value="WD40/YVTN_repeat-like_dom_sf"/>
</dbReference>
<reference evidence="7 9" key="1">
    <citation type="journal article" date="2012" name="Nature">
        <title>Algal genomes reveal evolutionary mosaicism and the fate of nucleomorphs.</title>
        <authorList>
            <consortium name="DOE Joint Genome Institute"/>
            <person name="Curtis B.A."/>
            <person name="Tanifuji G."/>
            <person name="Burki F."/>
            <person name="Gruber A."/>
            <person name="Irimia M."/>
            <person name="Maruyama S."/>
            <person name="Arias M.C."/>
            <person name="Ball S.G."/>
            <person name="Gile G.H."/>
            <person name="Hirakawa Y."/>
            <person name="Hopkins J.F."/>
            <person name="Kuo A."/>
            <person name="Rensing S.A."/>
            <person name="Schmutz J."/>
            <person name="Symeonidi A."/>
            <person name="Elias M."/>
            <person name="Eveleigh R.J."/>
            <person name="Herman E.K."/>
            <person name="Klute M.J."/>
            <person name="Nakayama T."/>
            <person name="Obornik M."/>
            <person name="Reyes-Prieto A."/>
            <person name="Armbrust E.V."/>
            <person name="Aves S.J."/>
            <person name="Beiko R.G."/>
            <person name="Coutinho P."/>
            <person name="Dacks J.B."/>
            <person name="Durnford D.G."/>
            <person name="Fast N.M."/>
            <person name="Green B.R."/>
            <person name="Grisdale C.J."/>
            <person name="Hempel F."/>
            <person name="Henrissat B."/>
            <person name="Hoppner M.P."/>
            <person name="Ishida K."/>
            <person name="Kim E."/>
            <person name="Koreny L."/>
            <person name="Kroth P.G."/>
            <person name="Liu Y."/>
            <person name="Malik S.B."/>
            <person name="Maier U.G."/>
            <person name="McRose D."/>
            <person name="Mock T."/>
            <person name="Neilson J.A."/>
            <person name="Onodera N.T."/>
            <person name="Poole A.M."/>
            <person name="Pritham E.J."/>
            <person name="Richards T.A."/>
            <person name="Rocap G."/>
            <person name="Roy S.W."/>
            <person name="Sarai C."/>
            <person name="Schaack S."/>
            <person name="Shirato S."/>
            <person name="Slamovits C.H."/>
            <person name="Spencer D.F."/>
            <person name="Suzuki S."/>
            <person name="Worden A.Z."/>
            <person name="Zauner S."/>
            <person name="Barry K."/>
            <person name="Bell C."/>
            <person name="Bharti A.K."/>
            <person name="Crow J.A."/>
            <person name="Grimwood J."/>
            <person name="Kramer R."/>
            <person name="Lindquist E."/>
            <person name="Lucas S."/>
            <person name="Salamov A."/>
            <person name="McFadden G.I."/>
            <person name="Lane C.E."/>
            <person name="Keeling P.J."/>
            <person name="Gray M.W."/>
            <person name="Grigoriev I.V."/>
            <person name="Archibald J.M."/>
        </authorList>
    </citation>
    <scope>NUCLEOTIDE SEQUENCE</scope>
    <source>
        <strain evidence="7 9">CCMP2712</strain>
    </source>
</reference>
<dbReference type="InterPro" id="IPR036322">
    <property type="entry name" value="WD40_repeat_dom_sf"/>
</dbReference>
<dbReference type="PANTHER" id="PTHR19849:SF0">
    <property type="entry name" value="PHOSPHOLIPASE A-2-ACTIVATING PROTEIN"/>
    <property type="match status" value="1"/>
</dbReference>
<dbReference type="EnsemblProtists" id="EKX42533">
    <property type="protein sequence ID" value="EKX42533"/>
    <property type="gene ID" value="GUITHDRAFT_141199"/>
</dbReference>